<evidence type="ECO:0000313" key="2">
    <source>
        <dbReference type="Proteomes" id="UP000670092"/>
    </source>
</evidence>
<comment type="caution">
    <text evidence="1">The sequence shown here is derived from an EMBL/GenBank/DDBJ whole genome shotgun (WGS) entry which is preliminary data.</text>
</comment>
<dbReference type="OrthoDB" id="2787676at2759"/>
<dbReference type="Proteomes" id="UP000670092">
    <property type="component" value="Unassembled WGS sequence"/>
</dbReference>
<reference evidence="1 2" key="1">
    <citation type="submission" date="2021-01" db="EMBL/GenBank/DDBJ databases">
        <title>Chromosome-level genome assembly of a human fungal pathogen reveals clustering of transcriptionally co-regulated genes.</title>
        <authorList>
            <person name="Voorhies M."/>
            <person name="Cohen S."/>
            <person name="Shea T.P."/>
            <person name="Petrus S."/>
            <person name="Munoz J.F."/>
            <person name="Poplawski S."/>
            <person name="Goldman W.E."/>
            <person name="Michael T."/>
            <person name="Cuomo C.A."/>
            <person name="Sil A."/>
            <person name="Beyhan S."/>
        </authorList>
    </citation>
    <scope>NUCLEOTIDE SEQUENCE [LARGE SCALE GENOMIC DNA]</scope>
    <source>
        <strain evidence="1 2">G184AR</strain>
    </source>
</reference>
<proteinExistence type="predicted"/>
<dbReference type="AlphaFoldDB" id="A0A8H8D0S3"/>
<name>A0A8H8D0S3_AJECA</name>
<protein>
    <submittedName>
        <fullName evidence="1">Uncharacterized protein</fullName>
    </submittedName>
</protein>
<organism evidence="1 2">
    <name type="scientific">Ajellomyces capsulatus</name>
    <name type="common">Darling's disease fungus</name>
    <name type="synonym">Histoplasma capsulatum</name>
    <dbReference type="NCBI Taxonomy" id="5037"/>
    <lineage>
        <taxon>Eukaryota</taxon>
        <taxon>Fungi</taxon>
        <taxon>Dikarya</taxon>
        <taxon>Ascomycota</taxon>
        <taxon>Pezizomycotina</taxon>
        <taxon>Eurotiomycetes</taxon>
        <taxon>Eurotiomycetidae</taxon>
        <taxon>Onygenales</taxon>
        <taxon>Ajellomycetaceae</taxon>
        <taxon>Histoplasma</taxon>
    </lineage>
</organism>
<evidence type="ECO:0000313" key="1">
    <source>
        <dbReference type="EMBL" id="KAG5295698.1"/>
    </source>
</evidence>
<sequence length="114" mass="12521">MRALKELGESVARGGFWKKLVNPTVGRGKTAWPTAPADQVRIGVRFDYDGEVTINGVVHHKYQCQPNAGKIPSSIKTWRDANGGTHSVMTSIFIKKDGTKEEVQQAIDEALKSI</sequence>
<gene>
    <name evidence="1" type="ORF">I7I52_06062</name>
</gene>
<dbReference type="VEuPathDB" id="FungiDB:I7I52_06062"/>
<dbReference type="EMBL" id="JAEVHI010000003">
    <property type="protein sequence ID" value="KAG5295698.1"/>
    <property type="molecule type" value="Genomic_DNA"/>
</dbReference>
<accession>A0A8H8D0S3</accession>